<dbReference type="OrthoDB" id="1523307at2"/>
<dbReference type="AlphaFoldDB" id="A0A316EA57"/>
<dbReference type="RefSeq" id="WP_109743115.1">
    <property type="nucleotide sequence ID" value="NZ_QGGO01000011.1"/>
</dbReference>
<comment type="caution">
    <text evidence="1">The sequence shown here is derived from an EMBL/GenBank/DDBJ whole genome shotgun (WGS) entry which is preliminary data.</text>
</comment>
<name>A0A316EA57_9BACT</name>
<proteinExistence type="predicted"/>
<evidence type="ECO:0000313" key="2">
    <source>
        <dbReference type="Proteomes" id="UP000245489"/>
    </source>
</evidence>
<reference evidence="1 2" key="1">
    <citation type="submission" date="2018-05" db="EMBL/GenBank/DDBJ databases">
        <title>Genomic Encyclopedia of Archaeal and Bacterial Type Strains, Phase II (KMG-II): from individual species to whole genera.</title>
        <authorList>
            <person name="Goeker M."/>
        </authorList>
    </citation>
    <scope>NUCLEOTIDE SEQUENCE [LARGE SCALE GENOMIC DNA]</scope>
    <source>
        <strain evidence="1 2">DSM 22214</strain>
    </source>
</reference>
<dbReference type="EMBL" id="QGGO01000011">
    <property type="protein sequence ID" value="PWK26538.1"/>
    <property type="molecule type" value="Genomic_DNA"/>
</dbReference>
<sequence>MKTLDKDWLTTGLIDFEYKKYVLLAYLQHVKSNFKNQKLYPDLRDLQYHYEYSKYFKDGIEQMSELFPKRIRDFNSNDLNIVYEATPQPDNHYISELESIMDYALPRFENAINEGEEIVAEVQDNINVTPIGILPLYKNDGYLLVHEPTISETLVYQYNLTVFEGKNEKLRGVKTFYVETVRKSVSTTFENIKLDLVKKYKHLPNPATYLVESKYILPLEETLLPIAKWKIVEQVTK</sequence>
<protein>
    <submittedName>
        <fullName evidence="1">Uncharacterized protein</fullName>
    </submittedName>
</protein>
<organism evidence="1 2">
    <name type="scientific">Arcicella aurantiaca</name>
    <dbReference type="NCBI Taxonomy" id="591202"/>
    <lineage>
        <taxon>Bacteria</taxon>
        <taxon>Pseudomonadati</taxon>
        <taxon>Bacteroidota</taxon>
        <taxon>Cytophagia</taxon>
        <taxon>Cytophagales</taxon>
        <taxon>Flectobacillaceae</taxon>
        <taxon>Arcicella</taxon>
    </lineage>
</organism>
<keyword evidence="2" id="KW-1185">Reference proteome</keyword>
<evidence type="ECO:0000313" key="1">
    <source>
        <dbReference type="EMBL" id="PWK26538.1"/>
    </source>
</evidence>
<gene>
    <name evidence="1" type="ORF">LV89_02386</name>
</gene>
<dbReference type="Proteomes" id="UP000245489">
    <property type="component" value="Unassembled WGS sequence"/>
</dbReference>
<accession>A0A316EA57</accession>